<proteinExistence type="predicted"/>
<dbReference type="EMBL" id="CP001791">
    <property type="protein sequence ID" value="ADI00119.1"/>
    <property type="molecule type" value="Genomic_DNA"/>
</dbReference>
<protein>
    <submittedName>
        <fullName evidence="1">Uncharacterized protein</fullName>
    </submittedName>
</protein>
<organism evidence="1 2">
    <name type="scientific">Bacillus selenitireducens (strain ATCC 700615 / DSM 15326 / MLS10)</name>
    <dbReference type="NCBI Taxonomy" id="439292"/>
    <lineage>
        <taxon>Bacteria</taxon>
        <taxon>Bacillati</taxon>
        <taxon>Bacillota</taxon>
        <taxon>Bacilli</taxon>
        <taxon>Bacillales</taxon>
        <taxon>Bacillaceae</taxon>
        <taxon>Salisediminibacterium</taxon>
    </lineage>
</organism>
<name>D6XXS6_BACIE</name>
<reference evidence="1" key="1">
    <citation type="submission" date="2009-10" db="EMBL/GenBank/DDBJ databases">
        <title>Complete sequence of Bacillus selenitireducens MLS10.</title>
        <authorList>
            <consortium name="US DOE Joint Genome Institute"/>
            <person name="Lucas S."/>
            <person name="Copeland A."/>
            <person name="Lapidus A."/>
            <person name="Glavina del Rio T."/>
            <person name="Dalin E."/>
            <person name="Tice H."/>
            <person name="Bruce D."/>
            <person name="Goodwin L."/>
            <person name="Pitluck S."/>
            <person name="Sims D."/>
            <person name="Brettin T."/>
            <person name="Detter J.C."/>
            <person name="Han C."/>
            <person name="Larimer F."/>
            <person name="Land M."/>
            <person name="Hauser L."/>
            <person name="Kyrpides N."/>
            <person name="Ovchinnikova G."/>
            <person name="Stolz J."/>
        </authorList>
    </citation>
    <scope>NUCLEOTIDE SEQUENCE [LARGE SCALE GENOMIC DNA]</scope>
    <source>
        <strain evidence="1">MLS10</strain>
    </source>
</reference>
<gene>
    <name evidence="1" type="ordered locus">Bsel_2619</name>
</gene>
<dbReference type="Proteomes" id="UP000000271">
    <property type="component" value="Chromosome"/>
</dbReference>
<dbReference type="OrthoDB" id="2706506at2"/>
<dbReference type="HOGENOM" id="CLU_2217726_0_0_9"/>
<evidence type="ECO:0000313" key="1">
    <source>
        <dbReference type="EMBL" id="ADI00119.1"/>
    </source>
</evidence>
<dbReference type="RefSeq" id="WP_013173540.1">
    <property type="nucleotide sequence ID" value="NC_014219.1"/>
</dbReference>
<dbReference type="KEGG" id="bse:Bsel_2619"/>
<dbReference type="AlphaFoldDB" id="D6XXS6"/>
<keyword evidence="2" id="KW-1185">Reference proteome</keyword>
<sequence>MSKETYFVIWKEGTNLTLSKHLADPQMVHYKVALNEYQHKKLSDKIDEISKGDVMPEHIFVSPFDETRGDQDKYSLGEDEDDLFHMIYNFGTEETRAHLKANFDKF</sequence>
<accession>D6XXS6</accession>
<evidence type="ECO:0000313" key="2">
    <source>
        <dbReference type="Proteomes" id="UP000000271"/>
    </source>
</evidence>